<dbReference type="GO" id="GO:0005886">
    <property type="term" value="C:plasma membrane"/>
    <property type="evidence" value="ECO:0007669"/>
    <property type="project" value="TreeGrafter"/>
</dbReference>
<dbReference type="PATRIC" id="fig|545.12.peg.1601"/>
<dbReference type="RefSeq" id="WP_115609325.1">
    <property type="nucleotide sequence ID" value="NZ_JADVIJ010000001.1"/>
</dbReference>
<dbReference type="PANTHER" id="PTHR38095:SF1">
    <property type="entry name" value="ANAEROBIC DIMETHYL SULFOXIDE REDUCTASE CHAIN YNFH"/>
    <property type="match status" value="1"/>
</dbReference>
<accession>A0A078LE41</accession>
<feature type="transmembrane region" description="Helical" evidence="1">
    <location>
        <begin position="88"/>
        <end position="105"/>
    </location>
</feature>
<keyword evidence="1" id="KW-1133">Transmembrane helix</keyword>
<name>A0A078LE41_CITKO</name>
<feature type="transmembrane region" description="Helical" evidence="1">
    <location>
        <begin position="182"/>
        <end position="206"/>
    </location>
</feature>
<dbReference type="PANTHER" id="PTHR38095">
    <property type="entry name" value="ANAEROBIC DIMETHYL SULFOXIDE REDUCTASE CHAIN YNFH"/>
    <property type="match status" value="1"/>
</dbReference>
<organism evidence="2">
    <name type="scientific">Citrobacter koseri</name>
    <name type="common">Citrobacter diversus</name>
    <dbReference type="NCBI Taxonomy" id="545"/>
    <lineage>
        <taxon>Bacteria</taxon>
        <taxon>Pseudomonadati</taxon>
        <taxon>Pseudomonadota</taxon>
        <taxon>Gammaproteobacteria</taxon>
        <taxon>Enterobacterales</taxon>
        <taxon>Enterobacteriaceae</taxon>
        <taxon>Citrobacter</taxon>
    </lineage>
</organism>
<feature type="transmembrane region" description="Helical" evidence="1">
    <location>
        <begin position="226"/>
        <end position="244"/>
    </location>
</feature>
<keyword evidence="1" id="KW-0472">Membrane</keyword>
<dbReference type="InterPro" id="IPR007059">
    <property type="entry name" value="DmsC"/>
</dbReference>
<keyword evidence="1" id="KW-0812">Transmembrane</keyword>
<dbReference type="Pfam" id="PF04976">
    <property type="entry name" value="DmsC"/>
    <property type="match status" value="1"/>
</dbReference>
<reference evidence="2" key="1">
    <citation type="submission" date="2014-06" db="EMBL/GenBank/DDBJ databases">
        <authorList>
            <person name="Urmite Genomes Urmite Genomes"/>
        </authorList>
    </citation>
    <scope>NUCLEOTIDE SEQUENCE</scope>
</reference>
<feature type="transmembrane region" description="Helical" evidence="1">
    <location>
        <begin position="149"/>
        <end position="170"/>
    </location>
</feature>
<dbReference type="GO" id="GO:0009390">
    <property type="term" value="C:dimethyl sulfoxide reductase complex"/>
    <property type="evidence" value="ECO:0007669"/>
    <property type="project" value="TreeGrafter"/>
</dbReference>
<feature type="transmembrane region" description="Helical" evidence="1">
    <location>
        <begin position="117"/>
        <end position="137"/>
    </location>
</feature>
<dbReference type="EMBL" id="LK931336">
    <property type="protein sequence ID" value="CDZ83477.1"/>
    <property type="molecule type" value="Genomic_DNA"/>
</dbReference>
<sequence>MGNGWHEWPLVLFTVFGQCVVGALIVSGLGWFAAKDDAASRQRIVRGMFFLWVVMGLGFLASIMHLGSPFRAFNSLNRVGASALSNEIAAGSVFFAVGGFWWLVAVLGKMPEALGKIWLLVSMVLGVVFVWAMTRVYQIDTVPTWYNGYTTLAFFLTVFLSGPLFAALILRAARARFNGTTFASISVLALLVCAAVIIMQGMSLGAIHSSVQQASALVPDYGRLQVWRVVLLAAGLGCWICPLVRRKEPHVVGLLLGLILVLGGEIIGRGLFYGLHMTVGMAVAG</sequence>
<feature type="transmembrane region" description="Helical" evidence="1">
    <location>
        <begin position="12"/>
        <end position="32"/>
    </location>
</feature>
<proteinExistence type="predicted"/>
<gene>
    <name evidence="2" type="primary">dmsC_1</name>
    <name evidence="2" type="ORF">BN1086_01596</name>
</gene>
<dbReference type="AlphaFoldDB" id="A0A078LE41"/>
<protein>
    <submittedName>
        <fullName evidence="2">Anaerobic dimethyl sulfoxide reductase chain C</fullName>
    </submittedName>
</protein>
<feature type="transmembrane region" description="Helical" evidence="1">
    <location>
        <begin position="44"/>
        <end position="68"/>
    </location>
</feature>
<evidence type="ECO:0000313" key="2">
    <source>
        <dbReference type="EMBL" id="CDZ83477.1"/>
    </source>
</evidence>
<dbReference type="GO" id="GO:0019645">
    <property type="term" value="P:anaerobic electron transport chain"/>
    <property type="evidence" value="ECO:0007669"/>
    <property type="project" value="InterPro"/>
</dbReference>
<feature type="transmembrane region" description="Helical" evidence="1">
    <location>
        <begin position="251"/>
        <end position="272"/>
    </location>
</feature>
<dbReference type="GO" id="GO:0009389">
    <property type="term" value="F:dimethyl sulfoxide reductase activity"/>
    <property type="evidence" value="ECO:0007669"/>
    <property type="project" value="TreeGrafter"/>
</dbReference>
<evidence type="ECO:0000256" key="1">
    <source>
        <dbReference type="SAM" id="Phobius"/>
    </source>
</evidence>